<dbReference type="Proteomes" id="UP000235392">
    <property type="component" value="Unassembled WGS sequence"/>
</dbReference>
<dbReference type="SUPFAM" id="SSF54427">
    <property type="entry name" value="NTF2-like"/>
    <property type="match status" value="1"/>
</dbReference>
<dbReference type="PANTHER" id="PTHR10662:SF22">
    <property type="entry name" value="NUCLEAR RNA EXPORT FACTOR 1"/>
    <property type="match status" value="1"/>
</dbReference>
<dbReference type="AlphaFoldDB" id="A0A2N5VQW7"/>
<evidence type="ECO:0000259" key="4">
    <source>
        <dbReference type="PROSITE" id="PS51281"/>
    </source>
</evidence>
<dbReference type="InterPro" id="IPR005637">
    <property type="entry name" value="TAP_C_dom"/>
</dbReference>
<dbReference type="Pfam" id="PF22602">
    <property type="entry name" value="NXF_NTF2"/>
    <property type="match status" value="1"/>
</dbReference>
<comment type="caution">
    <text evidence="5">The sequence shown here is derived from an EMBL/GenBank/DDBJ whole genome shotgun (WGS) entry which is preliminary data.</text>
</comment>
<sequence>MPGLVNEATSPAGAVIYLSIHGEFQEFPSLTVRSFDRSFLLGAAGPASAAALKGWPCVILTDQLIVRGYSSPLAWAATAAPSPAAADPAATTTVTAAAATNVGVNGKPEPMSDEKSALVKRLMELTKLNMSFTLDCLTQNHWDLDASLANFAEIAARGGLPSDAFLPPS</sequence>
<dbReference type="SMART" id="SM00804">
    <property type="entry name" value="TAP_C"/>
    <property type="match status" value="1"/>
</dbReference>
<evidence type="ECO:0000313" key="5">
    <source>
        <dbReference type="EMBL" id="PLW52340.1"/>
    </source>
</evidence>
<comment type="subcellular location">
    <subcellularLocation>
        <location evidence="1">Nucleus</location>
    </subcellularLocation>
</comment>
<dbReference type="GO" id="GO:0016973">
    <property type="term" value="P:poly(A)+ mRNA export from nucleus"/>
    <property type="evidence" value="ECO:0007669"/>
    <property type="project" value="TreeGrafter"/>
</dbReference>
<protein>
    <recommendedName>
        <fullName evidence="4">TAP-C domain-containing protein</fullName>
    </recommendedName>
</protein>
<reference evidence="5 6" key="1">
    <citation type="submission" date="2017-11" db="EMBL/GenBank/DDBJ databases">
        <title>De novo assembly and phasing of dikaryotic genomes from two isolates of Puccinia coronata f. sp. avenae, the causal agent of oat crown rust.</title>
        <authorList>
            <person name="Miller M.E."/>
            <person name="Zhang Y."/>
            <person name="Omidvar V."/>
            <person name="Sperschneider J."/>
            <person name="Schwessinger B."/>
            <person name="Raley C."/>
            <person name="Palmer J.M."/>
            <person name="Garnica D."/>
            <person name="Upadhyaya N."/>
            <person name="Rathjen J."/>
            <person name="Taylor J.M."/>
            <person name="Park R.F."/>
            <person name="Dodds P.N."/>
            <person name="Hirsch C.D."/>
            <person name="Kianian S.F."/>
            <person name="Figueroa M."/>
        </authorList>
    </citation>
    <scope>NUCLEOTIDE SEQUENCE [LARGE SCALE GENOMIC DNA]</scope>
    <source>
        <strain evidence="5">12SD80</strain>
    </source>
</reference>
<dbReference type="Gene3D" id="1.10.8.10">
    <property type="entry name" value="DNA helicase RuvA subunit, C-terminal domain"/>
    <property type="match status" value="1"/>
</dbReference>
<dbReference type="InterPro" id="IPR030217">
    <property type="entry name" value="NXF_fam"/>
</dbReference>
<feature type="domain" description="TAP-C" evidence="4">
    <location>
        <begin position="113"/>
        <end position="168"/>
    </location>
</feature>
<proteinExistence type="predicted"/>
<evidence type="ECO:0000256" key="1">
    <source>
        <dbReference type="ARBA" id="ARBA00004123"/>
    </source>
</evidence>
<dbReference type="PROSITE" id="PS51281">
    <property type="entry name" value="TAP_C"/>
    <property type="match status" value="1"/>
</dbReference>
<organism evidence="5 6">
    <name type="scientific">Puccinia coronata f. sp. avenae</name>
    <dbReference type="NCBI Taxonomy" id="200324"/>
    <lineage>
        <taxon>Eukaryota</taxon>
        <taxon>Fungi</taxon>
        <taxon>Dikarya</taxon>
        <taxon>Basidiomycota</taxon>
        <taxon>Pucciniomycotina</taxon>
        <taxon>Pucciniomycetes</taxon>
        <taxon>Pucciniales</taxon>
        <taxon>Pucciniaceae</taxon>
        <taxon>Puccinia</taxon>
    </lineage>
</organism>
<evidence type="ECO:0000256" key="3">
    <source>
        <dbReference type="ARBA" id="ARBA00023242"/>
    </source>
</evidence>
<accession>A0A2N5VQW7</accession>
<keyword evidence="2" id="KW-0433">Leucine-rich repeat</keyword>
<dbReference type="CDD" id="cd14342">
    <property type="entry name" value="UBA_TAP-C"/>
    <property type="match status" value="1"/>
</dbReference>
<dbReference type="Gene3D" id="3.10.450.50">
    <property type="match status" value="1"/>
</dbReference>
<keyword evidence="3" id="KW-0539">Nucleus</keyword>
<dbReference type="InterPro" id="IPR002075">
    <property type="entry name" value="NTF2_dom"/>
</dbReference>
<dbReference type="SUPFAM" id="SSF46934">
    <property type="entry name" value="UBA-like"/>
    <property type="match status" value="1"/>
</dbReference>
<dbReference type="InterPro" id="IPR032710">
    <property type="entry name" value="NTF2-like_dom_sf"/>
</dbReference>
<name>A0A2N5VQW7_9BASI</name>
<dbReference type="InterPro" id="IPR009060">
    <property type="entry name" value="UBA-like_sf"/>
</dbReference>
<dbReference type="EMBL" id="PGCI01000001">
    <property type="protein sequence ID" value="PLW52340.1"/>
    <property type="molecule type" value="Genomic_DNA"/>
</dbReference>
<dbReference type="Pfam" id="PF03943">
    <property type="entry name" value="TAP_C"/>
    <property type="match status" value="1"/>
</dbReference>
<dbReference type="GO" id="GO:0003723">
    <property type="term" value="F:RNA binding"/>
    <property type="evidence" value="ECO:0007669"/>
    <property type="project" value="TreeGrafter"/>
</dbReference>
<gene>
    <name evidence="5" type="ORF">PCASD_00174</name>
</gene>
<evidence type="ECO:0000313" key="6">
    <source>
        <dbReference type="Proteomes" id="UP000235392"/>
    </source>
</evidence>
<dbReference type="GO" id="GO:0005634">
    <property type="term" value="C:nucleus"/>
    <property type="evidence" value="ECO:0007669"/>
    <property type="project" value="UniProtKB-SubCell"/>
</dbReference>
<evidence type="ECO:0000256" key="2">
    <source>
        <dbReference type="ARBA" id="ARBA00022614"/>
    </source>
</evidence>
<dbReference type="PANTHER" id="PTHR10662">
    <property type="entry name" value="NUCLEAR RNA EXPORT FACTOR"/>
    <property type="match status" value="1"/>
</dbReference>